<name>A0A165FAS5_EXIGL</name>
<dbReference type="EMBL" id="KV426092">
    <property type="protein sequence ID" value="KZV88692.1"/>
    <property type="molecule type" value="Genomic_DNA"/>
</dbReference>
<accession>A0A165FAS5</accession>
<reference evidence="1 2" key="1">
    <citation type="journal article" date="2016" name="Mol. Biol. Evol.">
        <title>Comparative Genomics of Early-Diverging Mushroom-Forming Fungi Provides Insights into the Origins of Lignocellulose Decay Capabilities.</title>
        <authorList>
            <person name="Nagy L.G."/>
            <person name="Riley R."/>
            <person name="Tritt A."/>
            <person name="Adam C."/>
            <person name="Daum C."/>
            <person name="Floudas D."/>
            <person name="Sun H."/>
            <person name="Yadav J.S."/>
            <person name="Pangilinan J."/>
            <person name="Larsson K.H."/>
            <person name="Matsuura K."/>
            <person name="Barry K."/>
            <person name="Labutti K."/>
            <person name="Kuo R."/>
            <person name="Ohm R.A."/>
            <person name="Bhattacharya S.S."/>
            <person name="Shirouzu T."/>
            <person name="Yoshinaga Y."/>
            <person name="Martin F.M."/>
            <person name="Grigoriev I.V."/>
            <person name="Hibbett D.S."/>
        </authorList>
    </citation>
    <scope>NUCLEOTIDE SEQUENCE [LARGE SCALE GENOMIC DNA]</scope>
    <source>
        <strain evidence="1 2">HHB12029</strain>
    </source>
</reference>
<dbReference type="InParanoid" id="A0A165FAS5"/>
<sequence length="144" mass="16505">MCAESDEHLLAVVHRRLFSLQYPVISRKQGFCLHTVRVPLAQDSSTRNPLPCTSLCSVENRFRLHIVRAPLARDLLNPLAFNSLWSVGFEILFTHRPRASRARLVDSQSSFLKCPVLRRKTDFVYTSSPRSLLQPRDNHKCFGS</sequence>
<evidence type="ECO:0000313" key="2">
    <source>
        <dbReference type="Proteomes" id="UP000077266"/>
    </source>
</evidence>
<evidence type="ECO:0000313" key="1">
    <source>
        <dbReference type="EMBL" id="KZV88692.1"/>
    </source>
</evidence>
<dbReference type="Proteomes" id="UP000077266">
    <property type="component" value="Unassembled WGS sequence"/>
</dbReference>
<proteinExistence type="predicted"/>
<dbReference type="AlphaFoldDB" id="A0A165FAS5"/>
<gene>
    <name evidence="1" type="ORF">EXIGLDRAFT_170761</name>
</gene>
<organism evidence="1 2">
    <name type="scientific">Exidia glandulosa HHB12029</name>
    <dbReference type="NCBI Taxonomy" id="1314781"/>
    <lineage>
        <taxon>Eukaryota</taxon>
        <taxon>Fungi</taxon>
        <taxon>Dikarya</taxon>
        <taxon>Basidiomycota</taxon>
        <taxon>Agaricomycotina</taxon>
        <taxon>Agaricomycetes</taxon>
        <taxon>Auriculariales</taxon>
        <taxon>Exidiaceae</taxon>
        <taxon>Exidia</taxon>
    </lineage>
</organism>
<protein>
    <submittedName>
        <fullName evidence="1">Uncharacterized protein</fullName>
    </submittedName>
</protein>
<keyword evidence="2" id="KW-1185">Reference proteome</keyword>